<feature type="domain" description="DUF6970" evidence="1">
    <location>
        <begin position="43"/>
        <end position="113"/>
    </location>
</feature>
<keyword evidence="3" id="KW-1185">Reference proteome</keyword>
<dbReference type="RefSeq" id="WP_189631147.1">
    <property type="nucleotide sequence ID" value="NZ_BNAG01000004.1"/>
</dbReference>
<evidence type="ECO:0000313" key="2">
    <source>
        <dbReference type="EMBL" id="GHE72151.1"/>
    </source>
</evidence>
<dbReference type="PROSITE" id="PS51257">
    <property type="entry name" value="PROKAR_LIPOPROTEIN"/>
    <property type="match status" value="1"/>
</dbReference>
<comment type="caution">
    <text evidence="2">The sequence shown here is derived from an EMBL/GenBank/DDBJ whole genome shotgun (WGS) entry which is preliminary data.</text>
</comment>
<name>A0ABQ3I8L6_9BACT</name>
<reference evidence="3" key="1">
    <citation type="journal article" date="2019" name="Int. J. Syst. Evol. Microbiol.">
        <title>The Global Catalogue of Microorganisms (GCM) 10K type strain sequencing project: providing services to taxonomists for standard genome sequencing and annotation.</title>
        <authorList>
            <consortium name="The Broad Institute Genomics Platform"/>
            <consortium name="The Broad Institute Genome Sequencing Center for Infectious Disease"/>
            <person name="Wu L."/>
            <person name="Ma J."/>
        </authorList>
    </citation>
    <scope>NUCLEOTIDE SEQUENCE [LARGE SCALE GENOMIC DNA]</scope>
    <source>
        <strain evidence="3">CGMCC 1.15111</strain>
    </source>
</reference>
<dbReference type="EMBL" id="BNAG01000004">
    <property type="protein sequence ID" value="GHE72151.1"/>
    <property type="molecule type" value="Genomic_DNA"/>
</dbReference>
<sequence>MKKLITSTFLLLLALSCDNKGIPVDLPSCIQDQIKTVALNSNVRSPERASVEAYLYNGQRVYVFNPGSGYADWLYTFYNEDCQVVCESGGFAGVNTCPDFNEKAEFLGVVWRDSRP</sequence>
<gene>
    <name evidence="2" type="ORF">GCM10011340_30460</name>
</gene>
<organism evidence="2 3">
    <name type="scientific">Roseivirga thermotolerans</name>
    <dbReference type="NCBI Taxonomy" id="1758176"/>
    <lineage>
        <taxon>Bacteria</taxon>
        <taxon>Pseudomonadati</taxon>
        <taxon>Bacteroidota</taxon>
        <taxon>Cytophagia</taxon>
        <taxon>Cytophagales</taxon>
        <taxon>Roseivirgaceae</taxon>
        <taxon>Roseivirga</taxon>
    </lineage>
</organism>
<evidence type="ECO:0000259" key="1">
    <source>
        <dbReference type="Pfam" id="PF22311"/>
    </source>
</evidence>
<dbReference type="InterPro" id="IPR054243">
    <property type="entry name" value="DUF6970"/>
</dbReference>
<dbReference type="Proteomes" id="UP000658258">
    <property type="component" value="Unassembled WGS sequence"/>
</dbReference>
<accession>A0ABQ3I8L6</accession>
<dbReference type="Pfam" id="PF22311">
    <property type="entry name" value="DUF6970"/>
    <property type="match status" value="1"/>
</dbReference>
<protein>
    <recommendedName>
        <fullName evidence="1">DUF6970 domain-containing protein</fullName>
    </recommendedName>
</protein>
<proteinExistence type="predicted"/>
<evidence type="ECO:0000313" key="3">
    <source>
        <dbReference type="Proteomes" id="UP000658258"/>
    </source>
</evidence>